<sequence>MNVKSIFSKTSLWISMGLLVVASACKEDDKPTLGQPPSQADAAFTYQASASSDNIIEFTAANSSLAASWDFGNGSTGSGSNVSATYPFAGSYDVTLTVQNSGGSASSTQTIVIAQDDPSLINNPLFALLTGGSSKTWAVDSASPAHFGVGPDPIGAAGRYPEWYAAQANEKAGADMYNDRYTFHLNGFGFDQVTGGGVYVNAEHAGIAPFDDTTASPVADYIAAFPDQMGETWTLNDSGSDTTLTVSGDAMIGYWAGTRTYTVISLEENELWLSFVDTKASNPALTWYIRLVPEGYNSNPNPAEDPDLPLDFESVEPTWTTFGNGGYQYIANPDMSGINTSSKVMEVTHGNETWAGQYVNLKNNLDFSAQNMIKLNVWASDTGTFRLKLEDKTNSNNFVEVDAHITQTNSWEELSFDFTGVASDFGRLVIFPGWGITTADVFYVDDIKQE</sequence>
<dbReference type="Pfam" id="PF18911">
    <property type="entry name" value="PKD_4"/>
    <property type="match status" value="1"/>
</dbReference>
<dbReference type="SUPFAM" id="SSF49299">
    <property type="entry name" value="PKD domain"/>
    <property type="match status" value="1"/>
</dbReference>
<keyword evidence="1" id="KW-0378">Hydrolase</keyword>
<dbReference type="Pfam" id="PF02018">
    <property type="entry name" value="CBM_4_9"/>
    <property type="match status" value="1"/>
</dbReference>
<dbReference type="InterPro" id="IPR035986">
    <property type="entry name" value="PKD_dom_sf"/>
</dbReference>
<dbReference type="Gene3D" id="2.60.120.260">
    <property type="entry name" value="Galactose-binding domain-like"/>
    <property type="match status" value="1"/>
</dbReference>
<dbReference type="EMBL" id="CP060139">
    <property type="protein sequence ID" value="QNR22591.1"/>
    <property type="molecule type" value="Genomic_DNA"/>
</dbReference>
<dbReference type="Gene3D" id="2.60.40.10">
    <property type="entry name" value="Immunoglobulins"/>
    <property type="match status" value="1"/>
</dbReference>
<dbReference type="InterPro" id="IPR013783">
    <property type="entry name" value="Ig-like_fold"/>
</dbReference>
<dbReference type="GO" id="GO:0016798">
    <property type="term" value="F:hydrolase activity, acting on glycosyl bonds"/>
    <property type="evidence" value="ECO:0007669"/>
    <property type="project" value="InterPro"/>
</dbReference>
<evidence type="ECO:0000313" key="4">
    <source>
        <dbReference type="Proteomes" id="UP000516305"/>
    </source>
</evidence>
<dbReference type="PROSITE" id="PS51257">
    <property type="entry name" value="PROKAR_LIPOPROTEIN"/>
    <property type="match status" value="1"/>
</dbReference>
<reference evidence="3 4" key="1">
    <citation type="submission" date="2020-08" db="EMBL/GenBank/DDBJ databases">
        <title>Croceimicrobium hydrocarbonivorans gen. nov., sp. nov., a novel marine bacterium isolated from a bacterial consortium that degrades polyethylene terephthalate.</title>
        <authorList>
            <person name="Liu R."/>
        </authorList>
    </citation>
    <scope>NUCLEOTIDE SEQUENCE [LARGE SCALE GENOMIC DNA]</scope>
    <source>
        <strain evidence="3 4">A20-9</strain>
    </source>
</reference>
<dbReference type="SMART" id="SM00089">
    <property type="entry name" value="PKD"/>
    <property type="match status" value="1"/>
</dbReference>
<dbReference type="PROSITE" id="PS50093">
    <property type="entry name" value="PKD"/>
    <property type="match status" value="1"/>
</dbReference>
<protein>
    <submittedName>
        <fullName evidence="3">PKD domain-containing protein</fullName>
    </submittedName>
</protein>
<dbReference type="KEGG" id="chyd:H4K34_09335"/>
<name>A0A7H0VA43_9FLAO</name>
<accession>A0A7H0VA43</accession>
<evidence type="ECO:0000256" key="1">
    <source>
        <dbReference type="ARBA" id="ARBA00022801"/>
    </source>
</evidence>
<organism evidence="3 4">
    <name type="scientific">Croceimicrobium hydrocarbonivorans</name>
    <dbReference type="NCBI Taxonomy" id="2761580"/>
    <lineage>
        <taxon>Bacteria</taxon>
        <taxon>Pseudomonadati</taxon>
        <taxon>Bacteroidota</taxon>
        <taxon>Flavobacteriia</taxon>
        <taxon>Flavobacteriales</taxon>
        <taxon>Owenweeksiaceae</taxon>
        <taxon>Croceimicrobium</taxon>
    </lineage>
</organism>
<keyword evidence="4" id="KW-1185">Reference proteome</keyword>
<dbReference type="InterPro" id="IPR000601">
    <property type="entry name" value="PKD_dom"/>
</dbReference>
<dbReference type="CDD" id="cd00146">
    <property type="entry name" value="PKD"/>
    <property type="match status" value="1"/>
</dbReference>
<evidence type="ECO:0000259" key="2">
    <source>
        <dbReference type="PROSITE" id="PS50093"/>
    </source>
</evidence>
<feature type="domain" description="PKD" evidence="2">
    <location>
        <begin position="37"/>
        <end position="113"/>
    </location>
</feature>
<proteinExistence type="predicted"/>
<evidence type="ECO:0000313" key="3">
    <source>
        <dbReference type="EMBL" id="QNR22591.1"/>
    </source>
</evidence>
<dbReference type="AlphaFoldDB" id="A0A7H0VA43"/>
<dbReference type="InterPro" id="IPR022409">
    <property type="entry name" value="PKD/Chitinase_dom"/>
</dbReference>
<dbReference type="Proteomes" id="UP000516305">
    <property type="component" value="Chromosome"/>
</dbReference>
<dbReference type="InterPro" id="IPR003305">
    <property type="entry name" value="CenC_carb-bd"/>
</dbReference>
<gene>
    <name evidence="3" type="ORF">H4K34_09335</name>
</gene>
<dbReference type="RefSeq" id="WP_210757157.1">
    <property type="nucleotide sequence ID" value="NZ_CP060139.1"/>
</dbReference>